<sequence>MLVDITSIGLNSINIDIEGEIYEYLKYCDLTNILIKSKSSNESKKILLKKRYDAKIYDEIEILLDLIKDLMCKPSKFSNNMHLIRIYISFLREKEENINKNQNLKYHINKVVKYLCNMNSNGYSYLIQKSMISNLLLNELKNIIRSDLLDKLIKQTIKKIDL</sequence>
<accession>A0A6C0AGH4</accession>
<dbReference type="AlphaFoldDB" id="A0A6C0AGH4"/>
<dbReference type="EMBL" id="MN740607">
    <property type="protein sequence ID" value="QHS78868.1"/>
    <property type="molecule type" value="Genomic_DNA"/>
</dbReference>
<organism evidence="1">
    <name type="scientific">viral metagenome</name>
    <dbReference type="NCBI Taxonomy" id="1070528"/>
    <lineage>
        <taxon>unclassified sequences</taxon>
        <taxon>metagenomes</taxon>
        <taxon>organismal metagenomes</taxon>
    </lineage>
</organism>
<evidence type="ECO:0000313" key="1">
    <source>
        <dbReference type="EMBL" id="QHS78868.1"/>
    </source>
</evidence>
<name>A0A6C0AGH4_9ZZZZ</name>
<proteinExistence type="predicted"/>
<reference evidence="1" key="1">
    <citation type="journal article" date="2020" name="Nature">
        <title>Giant virus diversity and host interactions through global metagenomics.</title>
        <authorList>
            <person name="Schulz F."/>
            <person name="Roux S."/>
            <person name="Paez-Espino D."/>
            <person name="Jungbluth S."/>
            <person name="Walsh D.A."/>
            <person name="Denef V.J."/>
            <person name="McMahon K.D."/>
            <person name="Konstantinidis K.T."/>
            <person name="Eloe-Fadrosh E.A."/>
            <person name="Kyrpides N.C."/>
            <person name="Woyke T."/>
        </authorList>
    </citation>
    <scope>NUCLEOTIDE SEQUENCE</scope>
    <source>
        <strain evidence="1">GVMAG-S-1024976-23</strain>
    </source>
</reference>
<protein>
    <submittedName>
        <fullName evidence="1">Uncharacterized protein</fullName>
    </submittedName>
</protein>